<feature type="region of interest" description="Disordered" evidence="1">
    <location>
        <begin position="624"/>
        <end position="663"/>
    </location>
</feature>
<feature type="region of interest" description="Disordered" evidence="1">
    <location>
        <begin position="326"/>
        <end position="346"/>
    </location>
</feature>
<evidence type="ECO:0000256" key="1">
    <source>
        <dbReference type="SAM" id="MobiDB-lite"/>
    </source>
</evidence>
<feature type="chain" id="PRO_5042827707" evidence="2">
    <location>
        <begin position="20"/>
        <end position="753"/>
    </location>
</feature>
<feature type="signal peptide" evidence="2">
    <location>
        <begin position="1"/>
        <end position="19"/>
    </location>
</feature>
<dbReference type="Proteomes" id="UP001316803">
    <property type="component" value="Unassembled WGS sequence"/>
</dbReference>
<protein>
    <submittedName>
        <fullName evidence="3">Uncharacterized protein</fullName>
    </submittedName>
</protein>
<dbReference type="EMBL" id="JAKLMC020000009">
    <property type="protein sequence ID" value="KAK5954039.1"/>
    <property type="molecule type" value="Genomic_DNA"/>
</dbReference>
<keyword evidence="2" id="KW-0732">Signal</keyword>
<feature type="compositionally biased region" description="Low complexity" evidence="1">
    <location>
        <begin position="639"/>
        <end position="659"/>
    </location>
</feature>
<evidence type="ECO:0000256" key="2">
    <source>
        <dbReference type="SAM" id="SignalP"/>
    </source>
</evidence>
<accession>A0AAN8EEY3</accession>
<reference evidence="3 4" key="1">
    <citation type="submission" date="2022-12" db="EMBL/GenBank/DDBJ databases">
        <title>Genomic features and morphological characterization of a novel Knufia sp. strain isolated from spacecraft assembly facility.</title>
        <authorList>
            <person name="Teixeira M."/>
            <person name="Chander A.M."/>
            <person name="Stajich J.E."/>
            <person name="Venkateswaran K."/>
        </authorList>
    </citation>
    <scope>NUCLEOTIDE SEQUENCE [LARGE SCALE GENOMIC DNA]</scope>
    <source>
        <strain evidence="3 4">FJI-L2-BK-P2</strain>
    </source>
</reference>
<evidence type="ECO:0000313" key="4">
    <source>
        <dbReference type="Proteomes" id="UP001316803"/>
    </source>
</evidence>
<gene>
    <name evidence="3" type="ORF">OHC33_004610</name>
</gene>
<keyword evidence="4" id="KW-1185">Reference proteome</keyword>
<comment type="caution">
    <text evidence="3">The sequence shown here is derived from an EMBL/GenBank/DDBJ whole genome shotgun (WGS) entry which is preliminary data.</text>
</comment>
<evidence type="ECO:0000313" key="3">
    <source>
        <dbReference type="EMBL" id="KAK5954039.1"/>
    </source>
</evidence>
<name>A0AAN8EEY3_9EURO</name>
<feature type="region of interest" description="Disordered" evidence="1">
    <location>
        <begin position="229"/>
        <end position="270"/>
    </location>
</feature>
<proteinExistence type="predicted"/>
<dbReference type="AlphaFoldDB" id="A0AAN8EEY3"/>
<organism evidence="3 4">
    <name type="scientific">Knufia fluminis</name>
    <dbReference type="NCBI Taxonomy" id="191047"/>
    <lineage>
        <taxon>Eukaryota</taxon>
        <taxon>Fungi</taxon>
        <taxon>Dikarya</taxon>
        <taxon>Ascomycota</taxon>
        <taxon>Pezizomycotina</taxon>
        <taxon>Eurotiomycetes</taxon>
        <taxon>Chaetothyriomycetidae</taxon>
        <taxon>Chaetothyriales</taxon>
        <taxon>Trichomeriaceae</taxon>
        <taxon>Knufia</taxon>
    </lineage>
</organism>
<feature type="compositionally biased region" description="Low complexity" evidence="1">
    <location>
        <begin position="231"/>
        <end position="244"/>
    </location>
</feature>
<sequence length="753" mass="78536">MAVTKSIMLTVILAAQGLAAGPFGDNKKNIQLGAPVAANVLPRLAHPIQARQVSPSAASTTVQVPIATVCPANGTPESSAPFEPVSLPTVTLSDVTDSIVAASAPMPDGSMTTFASRARRQDAAVGAQLAAAITLPGGIMARPLVGEQPDAGQLVVGSDGCQTLFSPTTTAVCSTVVSPAGLPPVTITDCDQYITFSSETLFTCVQTPTYSPIPYSTASASNGTITLGEDTFTTRPFPTSSTSTIGEDSNDETASTTTEGDATITDLASGEDLEDVNKDMRRRQLLKRQLMFSRSLNAPVLTDLATVTPRSTATPEKRQLMFDRGSNKPVMTDLDTISPASSSMPMPEKRQVMFDHKGNKPATTDLDTIAPTPTPANHIRAPLMASGYTTGLPLHSTNNTADGIFAAATRILPIPAMLRAKYNREHVVLHHREHPRQLDDTTNLPIAPLTPQLNTTMNSTRLNNTLPVHNKLAHLSPPQPTKYFLAPWTEMLGGLPTHIKALTCHGGLPPSGSCTTLDTDGDTESCECDIELQSWSATTLSDTRVGTTVASFSGPVVVTYGGGTSTTNMDFTQTLTTTRVEASVSVVRRTLSPGETFTDVPEATITIAKTSIPSATMTLLPGDGAGNGQGQVKAGMPQDAASSITTSDTPTDASTTPLPEGMGVSILPYTETSEDGYYGSVTGVPGTDLPTTVVETSYVATQTVTVPGDGEGVAAPTDGAGSVPAKGKRGDVWSSVVWLAHLESVKGMGERVG</sequence>